<evidence type="ECO:0000256" key="5">
    <source>
        <dbReference type="SAM" id="MobiDB-lite"/>
    </source>
</evidence>
<dbReference type="FunFam" id="1.25.40.10:FF:000031">
    <property type="entry name" value="Pentatricopeptide repeat-containing protein mitochondrial"/>
    <property type="match status" value="1"/>
</dbReference>
<dbReference type="NCBIfam" id="TIGR00756">
    <property type="entry name" value="PPR"/>
    <property type="match status" value="4"/>
</dbReference>
<sequence>MKRIAARLKPRPLPPVSPPCSSPQPPASVSASSLLSEFTKLCNQQDFPRAMKALDDLETHELRADPAVYSDLLKACLSRRAVPLALRLQSHILSSPHSPHTFLLNMLLSIYVKLRLLPQARSLFDEMPQRNVVSWTTIISAHANVPELSHNALHFLVSMLCHGVTPNMFTYSSVLRACGCVSHLVQLHSSIYKHGLESDVFVRSALIDAYSKWGLPQEALCVFDEMPTGDLVVWNSVIAAFAQNSNGHEALHLFKRMKRAGFDPEQSSLTSVLSACTSLALLELGRQAHVHVFKYHQDLILNNALLDMYCKCGGVDDANIIFTRMADKDVVSWSTMIAGLAQNGYSREALKLFDSMKNSSTRPNYITILGVLFACSHAGLVEDGWSHFRSMKKLYGIEPGREHYACMLDLLARAGKLNKAVELINEMGFEPDGAMWRTLLDGCRAHKNVDLAMHAAEQILKLNPQDAGSYILLSNIYANAGRWDDVAGIRKVMNEKGIKKQPGCSWIEVGKQIHTFVLGDGSHPQINEIKIQLESLIQRLVRAGYVPDLNFVLKDLEGEEQREDSLRYHSEKLAVVFGLMNLPKGQTIRIRKNLRICGDCHLFVKLATKLEKRTIVIRDPIRYHHFHDGACSCGDYW</sequence>
<dbReference type="InterPro" id="IPR002885">
    <property type="entry name" value="PPR_rpt"/>
</dbReference>
<dbReference type="InterPro" id="IPR011990">
    <property type="entry name" value="TPR-like_helical_dom_sf"/>
</dbReference>
<dbReference type="InterPro" id="IPR046849">
    <property type="entry name" value="E2_motif"/>
</dbReference>
<evidence type="ECO:0000313" key="8">
    <source>
        <dbReference type="Proteomes" id="UP001154282"/>
    </source>
</evidence>
<keyword evidence="2" id="KW-0677">Repeat</keyword>
<dbReference type="AlphaFoldDB" id="A0AAV0NDY2"/>
<dbReference type="GO" id="GO:0003723">
    <property type="term" value="F:RNA binding"/>
    <property type="evidence" value="ECO:0007669"/>
    <property type="project" value="InterPro"/>
</dbReference>
<dbReference type="Pfam" id="PF20430">
    <property type="entry name" value="Eplus_motif"/>
    <property type="match status" value="1"/>
</dbReference>
<dbReference type="Pfam" id="PF13041">
    <property type="entry name" value="PPR_2"/>
    <property type="match status" value="3"/>
</dbReference>
<protein>
    <recommendedName>
        <fullName evidence="6">DYW domain-containing protein</fullName>
    </recommendedName>
</protein>
<evidence type="ECO:0000256" key="4">
    <source>
        <dbReference type="PROSITE-ProRule" id="PRU00708"/>
    </source>
</evidence>
<dbReference type="Pfam" id="PF14432">
    <property type="entry name" value="DYW_deaminase"/>
    <property type="match status" value="1"/>
</dbReference>
<evidence type="ECO:0000256" key="1">
    <source>
        <dbReference type="ARBA" id="ARBA00006643"/>
    </source>
</evidence>
<dbReference type="InterPro" id="IPR046960">
    <property type="entry name" value="PPR_At4g14850-like_plant"/>
</dbReference>
<dbReference type="PANTHER" id="PTHR47926">
    <property type="entry name" value="PENTATRICOPEPTIDE REPEAT-CONTAINING PROTEIN"/>
    <property type="match status" value="1"/>
</dbReference>
<dbReference type="InterPro" id="IPR046848">
    <property type="entry name" value="E_motif"/>
</dbReference>
<dbReference type="PANTHER" id="PTHR47926:SF420">
    <property type="entry name" value="REPEAT-CONTAINING PROTEIN, PUTATIVE-RELATED"/>
    <property type="match status" value="1"/>
</dbReference>
<feature type="repeat" description="PPR" evidence="4">
    <location>
        <begin position="100"/>
        <end position="134"/>
    </location>
</feature>
<dbReference type="FunFam" id="1.25.40.10:FF:000488">
    <property type="entry name" value="Pentatricopeptide repeat-containing protein, mitochondrial"/>
    <property type="match status" value="1"/>
</dbReference>
<feature type="compositionally biased region" description="Basic residues" evidence="5">
    <location>
        <begin position="1"/>
        <end position="10"/>
    </location>
</feature>
<dbReference type="Pfam" id="PF20431">
    <property type="entry name" value="E_motif"/>
    <property type="match status" value="1"/>
</dbReference>
<evidence type="ECO:0000256" key="3">
    <source>
        <dbReference type="ARBA" id="ARBA00022946"/>
    </source>
</evidence>
<reference evidence="7" key="1">
    <citation type="submission" date="2022-08" db="EMBL/GenBank/DDBJ databases">
        <authorList>
            <person name="Gutierrez-Valencia J."/>
        </authorList>
    </citation>
    <scope>NUCLEOTIDE SEQUENCE</scope>
</reference>
<feature type="repeat" description="PPR" evidence="4">
    <location>
        <begin position="329"/>
        <end position="363"/>
    </location>
</feature>
<keyword evidence="3" id="KW-0809">Transit peptide</keyword>
<accession>A0AAV0NDY2</accession>
<dbReference type="InterPro" id="IPR032867">
    <property type="entry name" value="DYW_dom"/>
</dbReference>
<dbReference type="FunFam" id="1.25.40.10:FF:000366">
    <property type="entry name" value="Pentatricopeptide (PPR) repeat-containing protein"/>
    <property type="match status" value="1"/>
</dbReference>
<feature type="compositionally biased region" description="Pro residues" evidence="5">
    <location>
        <begin position="11"/>
        <end position="26"/>
    </location>
</feature>
<evidence type="ECO:0000256" key="2">
    <source>
        <dbReference type="ARBA" id="ARBA00022737"/>
    </source>
</evidence>
<comment type="similarity">
    <text evidence="1">Belongs to the PPR family. PCMP-H subfamily.</text>
</comment>
<dbReference type="PROSITE" id="PS51375">
    <property type="entry name" value="PPR"/>
    <property type="match status" value="3"/>
</dbReference>
<feature type="repeat" description="PPR" evidence="4">
    <location>
        <begin position="230"/>
        <end position="264"/>
    </location>
</feature>
<feature type="domain" description="DYW" evidence="6">
    <location>
        <begin position="544"/>
        <end position="637"/>
    </location>
</feature>
<dbReference type="GO" id="GO:0008270">
    <property type="term" value="F:zinc ion binding"/>
    <property type="evidence" value="ECO:0007669"/>
    <property type="project" value="InterPro"/>
</dbReference>
<dbReference type="Gene3D" id="1.25.40.10">
    <property type="entry name" value="Tetratricopeptide repeat domain"/>
    <property type="match status" value="3"/>
</dbReference>
<evidence type="ECO:0000259" key="6">
    <source>
        <dbReference type="Pfam" id="PF14432"/>
    </source>
</evidence>
<dbReference type="SUPFAM" id="SSF48452">
    <property type="entry name" value="TPR-like"/>
    <property type="match status" value="1"/>
</dbReference>
<feature type="region of interest" description="Disordered" evidence="5">
    <location>
        <begin position="1"/>
        <end position="28"/>
    </location>
</feature>
<comment type="caution">
    <text evidence="7">The sequence shown here is derived from an EMBL/GenBank/DDBJ whole genome shotgun (WGS) entry which is preliminary data.</text>
</comment>
<keyword evidence="8" id="KW-1185">Reference proteome</keyword>
<name>A0AAV0NDY2_9ROSI</name>
<gene>
    <name evidence="7" type="ORF">LITE_LOCUS32810</name>
</gene>
<dbReference type="Proteomes" id="UP001154282">
    <property type="component" value="Unassembled WGS sequence"/>
</dbReference>
<evidence type="ECO:0000313" key="7">
    <source>
        <dbReference type="EMBL" id="CAI0456566.1"/>
    </source>
</evidence>
<dbReference type="EMBL" id="CAMGYJ010000008">
    <property type="protein sequence ID" value="CAI0456566.1"/>
    <property type="molecule type" value="Genomic_DNA"/>
</dbReference>
<proteinExistence type="inferred from homology"/>
<dbReference type="Pfam" id="PF01535">
    <property type="entry name" value="PPR"/>
    <property type="match status" value="2"/>
</dbReference>
<dbReference type="GO" id="GO:0009451">
    <property type="term" value="P:RNA modification"/>
    <property type="evidence" value="ECO:0007669"/>
    <property type="project" value="InterPro"/>
</dbReference>
<organism evidence="7 8">
    <name type="scientific">Linum tenue</name>
    <dbReference type="NCBI Taxonomy" id="586396"/>
    <lineage>
        <taxon>Eukaryota</taxon>
        <taxon>Viridiplantae</taxon>
        <taxon>Streptophyta</taxon>
        <taxon>Embryophyta</taxon>
        <taxon>Tracheophyta</taxon>
        <taxon>Spermatophyta</taxon>
        <taxon>Magnoliopsida</taxon>
        <taxon>eudicotyledons</taxon>
        <taxon>Gunneridae</taxon>
        <taxon>Pentapetalae</taxon>
        <taxon>rosids</taxon>
        <taxon>fabids</taxon>
        <taxon>Malpighiales</taxon>
        <taxon>Linaceae</taxon>
        <taxon>Linum</taxon>
    </lineage>
</organism>